<feature type="compositionally biased region" description="Basic residues" evidence="1">
    <location>
        <begin position="156"/>
        <end position="168"/>
    </location>
</feature>
<protein>
    <submittedName>
        <fullName evidence="2">Uncharacterized protein</fullName>
    </submittedName>
</protein>
<comment type="caution">
    <text evidence="2">The sequence shown here is derived from an EMBL/GenBank/DDBJ whole genome shotgun (WGS) entry which is preliminary data.</text>
</comment>
<gene>
    <name evidence="2" type="ORF">RRG08_048471</name>
</gene>
<dbReference type="EMBL" id="JAWDGP010000283">
    <property type="protein sequence ID" value="KAK3801886.1"/>
    <property type="molecule type" value="Genomic_DNA"/>
</dbReference>
<evidence type="ECO:0000313" key="3">
    <source>
        <dbReference type="Proteomes" id="UP001283361"/>
    </source>
</evidence>
<sequence length="224" mass="25452">MLLPGWLSRDELRPKFPAVSCRAIHQHIAAECLSAHSPSHVRYRGFQEAYINSSHTATRRTSETRCLTGYHAWRKGWFHCGDRNTDVIPLFLKEANKSLREPKRFQCVFYIREASFSVAKDILVSTPVAEHLFVQVSSAQGSHNSREASGRGSHQLQHKNKMSARRRKESISVDVHIQRIHDVPAPRGVRSTYWVLSESQEGGESHLQLLLKEIDGLARSTDCV</sequence>
<keyword evidence="3" id="KW-1185">Reference proteome</keyword>
<organism evidence="2 3">
    <name type="scientific">Elysia crispata</name>
    <name type="common">lettuce slug</name>
    <dbReference type="NCBI Taxonomy" id="231223"/>
    <lineage>
        <taxon>Eukaryota</taxon>
        <taxon>Metazoa</taxon>
        <taxon>Spiralia</taxon>
        <taxon>Lophotrochozoa</taxon>
        <taxon>Mollusca</taxon>
        <taxon>Gastropoda</taxon>
        <taxon>Heterobranchia</taxon>
        <taxon>Euthyneura</taxon>
        <taxon>Panpulmonata</taxon>
        <taxon>Sacoglossa</taxon>
        <taxon>Placobranchoidea</taxon>
        <taxon>Plakobranchidae</taxon>
        <taxon>Elysia</taxon>
    </lineage>
</organism>
<reference evidence="2" key="1">
    <citation type="journal article" date="2023" name="G3 (Bethesda)">
        <title>A reference genome for the long-term kleptoplast-retaining sea slug Elysia crispata morphotype clarki.</title>
        <authorList>
            <person name="Eastman K.E."/>
            <person name="Pendleton A.L."/>
            <person name="Shaikh M.A."/>
            <person name="Suttiyut T."/>
            <person name="Ogas R."/>
            <person name="Tomko P."/>
            <person name="Gavelis G."/>
            <person name="Widhalm J.R."/>
            <person name="Wisecaver J.H."/>
        </authorList>
    </citation>
    <scope>NUCLEOTIDE SEQUENCE</scope>
    <source>
        <strain evidence="2">ECLA1</strain>
    </source>
</reference>
<dbReference type="AlphaFoldDB" id="A0AAE1EBY7"/>
<feature type="region of interest" description="Disordered" evidence="1">
    <location>
        <begin position="140"/>
        <end position="169"/>
    </location>
</feature>
<evidence type="ECO:0000256" key="1">
    <source>
        <dbReference type="SAM" id="MobiDB-lite"/>
    </source>
</evidence>
<name>A0AAE1EBY7_9GAST</name>
<accession>A0AAE1EBY7</accession>
<evidence type="ECO:0000313" key="2">
    <source>
        <dbReference type="EMBL" id="KAK3801886.1"/>
    </source>
</evidence>
<proteinExistence type="predicted"/>
<dbReference type="Proteomes" id="UP001283361">
    <property type="component" value="Unassembled WGS sequence"/>
</dbReference>